<protein>
    <submittedName>
        <fullName evidence="3">(spotted green pufferfish) hypothetical protein</fullName>
    </submittedName>
</protein>
<feature type="region of interest" description="Disordered" evidence="1">
    <location>
        <begin position="108"/>
        <end position="134"/>
    </location>
</feature>
<gene>
    <name evidence="3" type="ORF">GSTENG00019920001</name>
</gene>
<dbReference type="InterPro" id="IPR008906">
    <property type="entry name" value="HATC_C_dom"/>
</dbReference>
<dbReference type="Pfam" id="PF05699">
    <property type="entry name" value="Dimer_Tnp_hAT"/>
    <property type="match status" value="1"/>
</dbReference>
<dbReference type="KEGG" id="tng:GSTEN00019920G001"/>
<proteinExistence type="predicted"/>
<name>Q4SDQ8_TETNG</name>
<dbReference type="GO" id="GO:0046983">
    <property type="term" value="F:protein dimerization activity"/>
    <property type="evidence" value="ECO:0007669"/>
    <property type="project" value="InterPro"/>
</dbReference>
<dbReference type="PANTHER" id="PTHR47611:SF3">
    <property type="entry name" value="HAT C-TERMINAL DIMERISATION DOMAIN-CONTAINING PROTEIN"/>
    <property type="match status" value="1"/>
</dbReference>
<sequence length="239" mass="26920">MLLPPLNQATVELSEEKRVSGSKGIPMLKMLHHSLQRNASKITTEIPINLVDNLKRRLLETLCNLESLSVMTLSTLLDPRFKTMAFFSASKANDAVKRLKSECATEIRTTVPTQMEDAEAGPSSRPSAPSSDDKLRHLLDVDVKKSRANSNVTTDAVVEVQRCISEANTPRSQDPLQYWQTQRLHYPNLYKLAMKFPCTPSSSVPCERVFSKAGEMVSKRRNRLGTNMLKQLMFWNKNA</sequence>
<feature type="domain" description="HAT C-terminal dimerisation" evidence="2">
    <location>
        <begin position="164"/>
        <end position="238"/>
    </location>
</feature>
<dbReference type="EMBL" id="CAAE01014633">
    <property type="protein sequence ID" value="CAG01224.1"/>
    <property type="molecule type" value="Genomic_DNA"/>
</dbReference>
<evidence type="ECO:0000259" key="2">
    <source>
        <dbReference type="Pfam" id="PF05699"/>
    </source>
</evidence>
<reference evidence="3" key="2">
    <citation type="submission" date="2004-02" db="EMBL/GenBank/DDBJ databases">
        <authorList>
            <consortium name="Genoscope"/>
            <consortium name="Whitehead Institute Centre for Genome Research"/>
        </authorList>
    </citation>
    <scope>NUCLEOTIDE SEQUENCE</scope>
</reference>
<dbReference type="SUPFAM" id="SSF53098">
    <property type="entry name" value="Ribonuclease H-like"/>
    <property type="match status" value="1"/>
</dbReference>
<dbReference type="AlphaFoldDB" id="Q4SDQ8"/>
<accession>Q4SDQ8</accession>
<evidence type="ECO:0000256" key="1">
    <source>
        <dbReference type="SAM" id="MobiDB-lite"/>
    </source>
</evidence>
<dbReference type="InterPro" id="IPR012337">
    <property type="entry name" value="RNaseH-like_sf"/>
</dbReference>
<reference evidence="3" key="1">
    <citation type="journal article" date="2004" name="Nature">
        <title>Genome duplication in the teleost fish Tetraodon nigroviridis reveals the early vertebrate proto-karyotype.</title>
        <authorList>
            <person name="Jaillon O."/>
            <person name="Aury J.-M."/>
            <person name="Brunet F."/>
            <person name="Petit J.-L."/>
            <person name="Stange-Thomann N."/>
            <person name="Mauceli E."/>
            <person name="Bouneau L."/>
            <person name="Fischer C."/>
            <person name="Ozouf-Costaz C."/>
            <person name="Bernot A."/>
            <person name="Nicaud S."/>
            <person name="Jaffe D."/>
            <person name="Fisher S."/>
            <person name="Lutfalla G."/>
            <person name="Dossat C."/>
            <person name="Segurens B."/>
            <person name="Dasilva C."/>
            <person name="Salanoubat M."/>
            <person name="Levy M."/>
            <person name="Boudet N."/>
            <person name="Castellano S."/>
            <person name="Anthouard V."/>
            <person name="Jubin C."/>
            <person name="Castelli V."/>
            <person name="Katinka M."/>
            <person name="Vacherie B."/>
            <person name="Biemont C."/>
            <person name="Skalli Z."/>
            <person name="Cattolico L."/>
            <person name="Poulain J."/>
            <person name="De Berardinis V."/>
            <person name="Cruaud C."/>
            <person name="Duprat S."/>
            <person name="Brottier P."/>
            <person name="Coutanceau J.-P."/>
            <person name="Gouzy J."/>
            <person name="Parra G."/>
            <person name="Lardier G."/>
            <person name="Chapple C."/>
            <person name="McKernan K.J."/>
            <person name="McEwan P."/>
            <person name="Bosak S."/>
            <person name="Kellis M."/>
            <person name="Volff J.-N."/>
            <person name="Guigo R."/>
            <person name="Zody M.C."/>
            <person name="Mesirov J."/>
            <person name="Lindblad-Toh K."/>
            <person name="Birren B."/>
            <person name="Nusbaum C."/>
            <person name="Kahn D."/>
            <person name="Robinson-Rechavi M."/>
            <person name="Laudet V."/>
            <person name="Schachter V."/>
            <person name="Quetier F."/>
            <person name="Saurin W."/>
            <person name="Scarpelli C."/>
            <person name="Wincker P."/>
            <person name="Lander E.S."/>
            <person name="Weissenbach J."/>
            <person name="Roest Crollius H."/>
        </authorList>
    </citation>
    <scope>NUCLEOTIDE SEQUENCE [LARGE SCALE GENOMIC DNA]</scope>
</reference>
<comment type="caution">
    <text evidence="3">The sequence shown here is derived from an EMBL/GenBank/DDBJ whole genome shotgun (WGS) entry which is preliminary data.</text>
</comment>
<dbReference type="PANTHER" id="PTHR47611">
    <property type="entry name" value="HAT DIMERISATION DOMAIN, C-TERMINAL"/>
    <property type="match status" value="1"/>
</dbReference>
<dbReference type="OrthoDB" id="1869581at2759"/>
<organism evidence="3">
    <name type="scientific">Tetraodon nigroviridis</name>
    <name type="common">Spotted green pufferfish</name>
    <name type="synonym">Chelonodon nigroviridis</name>
    <dbReference type="NCBI Taxonomy" id="99883"/>
    <lineage>
        <taxon>Eukaryota</taxon>
        <taxon>Metazoa</taxon>
        <taxon>Chordata</taxon>
        <taxon>Craniata</taxon>
        <taxon>Vertebrata</taxon>
        <taxon>Euteleostomi</taxon>
        <taxon>Actinopterygii</taxon>
        <taxon>Neopterygii</taxon>
        <taxon>Teleostei</taxon>
        <taxon>Neoteleostei</taxon>
        <taxon>Acanthomorphata</taxon>
        <taxon>Eupercaria</taxon>
        <taxon>Tetraodontiformes</taxon>
        <taxon>Tetradontoidea</taxon>
        <taxon>Tetraodontidae</taxon>
        <taxon>Tetraodon</taxon>
    </lineage>
</organism>
<evidence type="ECO:0000313" key="3">
    <source>
        <dbReference type="EMBL" id="CAG01224.1"/>
    </source>
</evidence>